<dbReference type="AlphaFoldDB" id="B4DWC2"/>
<dbReference type="SUPFAM" id="SSF58038">
    <property type="entry name" value="SNARE fusion complex"/>
    <property type="match status" value="1"/>
</dbReference>
<feature type="transmembrane region" description="Helical" evidence="2">
    <location>
        <begin position="63"/>
        <end position="84"/>
    </location>
</feature>
<reference evidence="4" key="1">
    <citation type="submission" date="2007-10" db="EMBL/GenBank/DDBJ databases">
        <title>NEDO human cDNA sequencing project focused on splicing variants.</title>
        <authorList>
            <person name="Wakamatsu A."/>
            <person name="Yamamoto J."/>
            <person name="Kimura K."/>
            <person name="Ishii S."/>
            <person name="Watanabe K."/>
            <person name="Sugiyama A."/>
            <person name="Murakawa K."/>
            <person name="Kaida T."/>
            <person name="Tsuchiya K."/>
            <person name="Fukuzumi Y."/>
            <person name="Kumagai A."/>
            <person name="Oishi Y."/>
            <person name="Yamamoto S."/>
            <person name="Ono Y."/>
            <person name="Komori Y."/>
            <person name="Yamazaki M."/>
            <person name="Kisu Y."/>
            <person name="Nishikawa T."/>
            <person name="Sugano S."/>
            <person name="Nomura N."/>
            <person name="Isogai T."/>
        </authorList>
    </citation>
    <scope>NUCLEOTIDE SEQUENCE</scope>
    <source>
        <tissue evidence="4">Synovial membrane tissue</tissue>
    </source>
</reference>
<keyword evidence="2" id="KW-1133">Transmembrane helix</keyword>
<dbReference type="Gene3D" id="1.20.5.110">
    <property type="match status" value="1"/>
</dbReference>
<feature type="domain" description="T-SNARE coiled-coil homology" evidence="3">
    <location>
        <begin position="30"/>
        <end position="77"/>
    </location>
</feature>
<keyword evidence="2" id="KW-0812">Transmembrane</keyword>
<organism evidence="4">
    <name type="scientific">Homo sapiens</name>
    <name type="common">Human</name>
    <dbReference type="NCBI Taxonomy" id="9606"/>
    <lineage>
        <taxon>Eukaryota</taxon>
        <taxon>Metazoa</taxon>
        <taxon>Chordata</taxon>
        <taxon>Craniata</taxon>
        <taxon>Vertebrata</taxon>
        <taxon>Euteleostomi</taxon>
        <taxon>Mammalia</taxon>
        <taxon>Eutheria</taxon>
        <taxon>Euarchontoglires</taxon>
        <taxon>Primates</taxon>
        <taxon>Haplorrhini</taxon>
        <taxon>Catarrhini</taxon>
        <taxon>Hominidae</taxon>
        <taxon>Homo</taxon>
    </lineage>
</organism>
<sequence>MSYTPGVGGDPAQLAQRISSNIQKITQCYSIEANVENAEVHVQQANQQLSRAADYQRKSRKTLCIIILILVIGVAIISLIIWGLNH</sequence>
<dbReference type="EMBL" id="AK301464">
    <property type="protein sequence ID" value="BAG62984.1"/>
    <property type="molecule type" value="mRNA"/>
</dbReference>
<dbReference type="Pfam" id="PF05739">
    <property type="entry name" value="SNARE"/>
    <property type="match status" value="1"/>
</dbReference>
<protein>
    <submittedName>
        <fullName evidence="4">cDNA FLJ50258, weakly similar to Syntaxin-7</fullName>
    </submittedName>
</protein>
<proteinExistence type="evidence at transcript level"/>
<evidence type="ECO:0000256" key="2">
    <source>
        <dbReference type="SAM" id="Phobius"/>
    </source>
</evidence>
<name>B4DWC2_HUMAN</name>
<evidence type="ECO:0000259" key="3">
    <source>
        <dbReference type="Pfam" id="PF05739"/>
    </source>
</evidence>
<dbReference type="PeptideAtlas" id="B4DWC2"/>
<keyword evidence="2" id="KW-0472">Membrane</keyword>
<evidence type="ECO:0000313" key="4">
    <source>
        <dbReference type="EMBL" id="BAG62984.1"/>
    </source>
</evidence>
<dbReference type="InterPro" id="IPR000727">
    <property type="entry name" value="T_SNARE_dom"/>
</dbReference>
<keyword evidence="1" id="KW-0175">Coiled coil</keyword>
<evidence type="ECO:0000256" key="1">
    <source>
        <dbReference type="ARBA" id="ARBA00023054"/>
    </source>
</evidence>
<accession>B4DWC2</accession>